<dbReference type="InterPro" id="IPR036869">
    <property type="entry name" value="J_dom_sf"/>
</dbReference>
<proteinExistence type="predicted"/>
<dbReference type="Gene3D" id="1.10.287.110">
    <property type="entry name" value="DnaJ domain"/>
    <property type="match status" value="1"/>
</dbReference>
<reference evidence="2" key="1">
    <citation type="submission" date="2023-10" db="EMBL/GenBank/DDBJ databases">
        <authorList>
            <person name="Chen Y."/>
            <person name="Shah S."/>
            <person name="Dougan E. K."/>
            <person name="Thang M."/>
            <person name="Chan C."/>
        </authorList>
    </citation>
    <scope>NUCLEOTIDE SEQUENCE [LARGE SCALE GENOMIC DNA]</scope>
</reference>
<accession>A0ABN9WSR1</accession>
<comment type="caution">
    <text evidence="2">The sequence shown here is derived from an EMBL/GenBank/DDBJ whole genome shotgun (WGS) entry which is preliminary data.</text>
</comment>
<evidence type="ECO:0000313" key="2">
    <source>
        <dbReference type="EMBL" id="CAK0888147.1"/>
    </source>
</evidence>
<name>A0ABN9WSR1_9DINO</name>
<dbReference type="PROSITE" id="PS50076">
    <property type="entry name" value="DNAJ_2"/>
    <property type="match status" value="1"/>
</dbReference>
<dbReference type="Proteomes" id="UP001189429">
    <property type="component" value="Unassembled WGS sequence"/>
</dbReference>
<protein>
    <recommendedName>
        <fullName evidence="1">J domain-containing protein</fullName>
    </recommendedName>
</protein>
<evidence type="ECO:0000313" key="3">
    <source>
        <dbReference type="Proteomes" id="UP001189429"/>
    </source>
</evidence>
<dbReference type="InterPro" id="IPR001623">
    <property type="entry name" value="DnaJ_domain"/>
</dbReference>
<dbReference type="SUPFAM" id="SSF46565">
    <property type="entry name" value="Chaperone J-domain"/>
    <property type="match status" value="1"/>
</dbReference>
<evidence type="ECO:0000259" key="1">
    <source>
        <dbReference type="PROSITE" id="PS50076"/>
    </source>
</evidence>
<gene>
    <name evidence="2" type="ORF">PCOR1329_LOCUS68995</name>
</gene>
<dbReference type="EMBL" id="CAUYUJ010019033">
    <property type="protein sequence ID" value="CAK0888147.1"/>
    <property type="molecule type" value="Genomic_DNA"/>
</dbReference>
<organism evidence="2 3">
    <name type="scientific">Prorocentrum cordatum</name>
    <dbReference type="NCBI Taxonomy" id="2364126"/>
    <lineage>
        <taxon>Eukaryota</taxon>
        <taxon>Sar</taxon>
        <taxon>Alveolata</taxon>
        <taxon>Dinophyceae</taxon>
        <taxon>Prorocentrales</taxon>
        <taxon>Prorocentraceae</taxon>
        <taxon>Prorocentrum</taxon>
    </lineage>
</organism>
<keyword evidence="3" id="KW-1185">Reference proteome</keyword>
<feature type="domain" description="J" evidence="1">
    <location>
        <begin position="115"/>
        <end position="188"/>
    </location>
</feature>
<dbReference type="CDD" id="cd06257">
    <property type="entry name" value="DnaJ"/>
    <property type="match status" value="1"/>
</dbReference>
<sequence length="322" mass="35483">MSACRRTKARPAAGHITFSASPCVGCCISNGACSAGRAMFKKRRIIMSITCLPGPCRSVRSLLLALLCLGAWPPRLYNCAFVGDRLPIARLCRPSRRICLATGATEERRVNSYVDALEILVAAEDEGPVKVRSIFRRLAREMHPDVAGDSAETADNFRALLEAYTIVEKGGGSAALDAARRGEYPSLAKDVTSPDALRTTNKFHGRRRDKCFPGEVILFQFRSQDAEKFDLKGSCKWGLAVVTCDDGGFIHGQRLVFEGSGDGNDRYQSGWLTTDDYEEEVLIDPMAPVEVVASYTSQDGARYQVTRPVDTTYVYAQWFGWE</sequence>